<evidence type="ECO:0000256" key="13">
    <source>
        <dbReference type="ARBA" id="ARBA00023054"/>
    </source>
</evidence>
<dbReference type="STRING" id="8078.ENSFHEP00000032942"/>
<dbReference type="GO" id="GO:0030030">
    <property type="term" value="P:cell projection organization"/>
    <property type="evidence" value="ECO:0007669"/>
    <property type="project" value="UniProtKB-KW"/>
</dbReference>
<keyword evidence="13 17" id="KW-0175">Coiled coil</keyword>
<keyword evidence="22" id="KW-1185">Reference proteome</keyword>
<keyword evidence="7" id="KW-0963">Cytoplasm</keyword>
<feature type="domain" description="Rabaptin GTPase-Rab5 binding" evidence="20">
    <location>
        <begin position="323"/>
        <end position="447"/>
    </location>
</feature>
<evidence type="ECO:0000256" key="15">
    <source>
        <dbReference type="ARBA" id="ARBA00023273"/>
    </source>
</evidence>
<keyword evidence="12" id="KW-0653">Protein transport</keyword>
<reference evidence="21" key="2">
    <citation type="submission" date="2025-09" db="UniProtKB">
        <authorList>
            <consortium name="Ensembl"/>
        </authorList>
    </citation>
    <scope>IDENTIFICATION</scope>
</reference>
<dbReference type="InterPro" id="IPR003914">
    <property type="entry name" value="Rabaptin"/>
</dbReference>
<evidence type="ECO:0000256" key="17">
    <source>
        <dbReference type="SAM" id="Coils"/>
    </source>
</evidence>
<keyword evidence="15" id="KW-0966">Cell projection</keyword>
<feature type="coiled-coil region" evidence="17">
    <location>
        <begin position="325"/>
        <end position="383"/>
    </location>
</feature>
<keyword evidence="11" id="KW-0970">Cilium biogenesis/degradation</keyword>
<feature type="domain" description="Rabaptin GTPase-Rab5 binding" evidence="20">
    <location>
        <begin position="222"/>
        <end position="302"/>
    </location>
</feature>
<evidence type="ECO:0000256" key="7">
    <source>
        <dbReference type="ARBA" id="ARBA00022490"/>
    </source>
</evidence>
<dbReference type="AlphaFoldDB" id="A0A3Q2R002"/>
<evidence type="ECO:0000313" key="21">
    <source>
        <dbReference type="Ensembl" id="ENSFHEP00000032942.1"/>
    </source>
</evidence>
<dbReference type="Gene3D" id="1.20.5.730">
    <property type="entry name" value="Single helix bin"/>
    <property type="match status" value="1"/>
</dbReference>
<keyword evidence="9" id="KW-0254">Endocytosis</keyword>
<dbReference type="GO" id="GO:0015031">
    <property type="term" value="P:protein transport"/>
    <property type="evidence" value="ECO:0007669"/>
    <property type="project" value="UniProtKB-KW"/>
</dbReference>
<evidence type="ECO:0000256" key="3">
    <source>
        <dbReference type="ARBA" id="ARBA00004412"/>
    </source>
</evidence>
<comment type="similarity">
    <text evidence="4">Belongs to the rabaptin family.</text>
</comment>
<reference evidence="21" key="1">
    <citation type="submission" date="2025-08" db="UniProtKB">
        <authorList>
            <consortium name="Ensembl"/>
        </authorList>
    </citation>
    <scope>IDENTIFICATION</scope>
</reference>
<evidence type="ECO:0000256" key="12">
    <source>
        <dbReference type="ARBA" id="ARBA00022927"/>
    </source>
</evidence>
<evidence type="ECO:0000256" key="18">
    <source>
        <dbReference type="SAM" id="MobiDB-lite"/>
    </source>
</evidence>
<dbReference type="Pfam" id="PF03528">
    <property type="entry name" value="Rabaptin"/>
    <property type="match status" value="1"/>
</dbReference>
<name>A0A3Q2R002_FUNHE</name>
<dbReference type="SUPFAM" id="SSF103652">
    <property type="entry name" value="G protein-binding domain"/>
    <property type="match status" value="2"/>
</dbReference>
<dbReference type="GeneTree" id="ENSGT00530000063743"/>
<comment type="function">
    <text evidence="16">Plays a role in membrane trafficking and in homotypic early endosome fusion. Participates in arteriogenesis by regulating vascular endothelial growth factor receptor 2/VEGFR2 cell surface expression and endosomal trafficking. By interacting with SDCCAG8, localizes to centrosomes and plays a critical role in ciliogenesis.</text>
</comment>
<accession>A0A3Q2R002</accession>
<evidence type="ECO:0000256" key="14">
    <source>
        <dbReference type="ARBA" id="ARBA00023212"/>
    </source>
</evidence>
<dbReference type="Proteomes" id="UP000265000">
    <property type="component" value="Unplaced"/>
</dbReference>
<evidence type="ECO:0000256" key="8">
    <source>
        <dbReference type="ARBA" id="ARBA00022553"/>
    </source>
</evidence>
<feature type="region of interest" description="Disordered" evidence="18">
    <location>
        <begin position="88"/>
        <end position="145"/>
    </location>
</feature>
<evidence type="ECO:0000256" key="5">
    <source>
        <dbReference type="ARBA" id="ARBA00019765"/>
    </source>
</evidence>
<proteinExistence type="inferred from homology"/>
<dbReference type="Gene3D" id="1.20.5.340">
    <property type="match status" value="1"/>
</dbReference>
<dbReference type="GO" id="GO:0006897">
    <property type="term" value="P:endocytosis"/>
    <property type="evidence" value="ECO:0007669"/>
    <property type="project" value="UniProtKB-KW"/>
</dbReference>
<evidence type="ECO:0000256" key="9">
    <source>
        <dbReference type="ARBA" id="ARBA00022583"/>
    </source>
</evidence>
<evidence type="ECO:0000256" key="11">
    <source>
        <dbReference type="ARBA" id="ARBA00022794"/>
    </source>
</evidence>
<evidence type="ECO:0000256" key="16">
    <source>
        <dbReference type="ARBA" id="ARBA00045310"/>
    </source>
</evidence>
<dbReference type="PANTHER" id="PTHR31179:SF6">
    <property type="entry name" value="RAB GTPASE-BINDING EFFECTOR PROTEIN 2"/>
    <property type="match status" value="1"/>
</dbReference>
<evidence type="ECO:0000256" key="1">
    <source>
        <dbReference type="ARBA" id="ARBA00004120"/>
    </source>
</evidence>
<evidence type="ECO:0000259" key="20">
    <source>
        <dbReference type="Pfam" id="PF09311"/>
    </source>
</evidence>
<dbReference type="GO" id="GO:0008083">
    <property type="term" value="F:growth factor activity"/>
    <property type="evidence" value="ECO:0007669"/>
    <property type="project" value="InterPro"/>
</dbReference>
<dbReference type="GO" id="GO:0005769">
    <property type="term" value="C:early endosome"/>
    <property type="evidence" value="ECO:0007669"/>
    <property type="project" value="UniProtKB-SubCell"/>
</dbReference>
<keyword evidence="8" id="KW-0597">Phosphoprotein</keyword>
<evidence type="ECO:0000256" key="2">
    <source>
        <dbReference type="ARBA" id="ARBA00004300"/>
    </source>
</evidence>
<dbReference type="GO" id="GO:0005096">
    <property type="term" value="F:GTPase activator activity"/>
    <property type="evidence" value="ECO:0007669"/>
    <property type="project" value="InterPro"/>
</dbReference>
<keyword evidence="10" id="KW-0967">Endosome</keyword>
<feature type="coiled-coil region" evidence="17">
    <location>
        <begin position="45"/>
        <end position="83"/>
    </location>
</feature>
<dbReference type="InterPro" id="IPR018514">
    <property type="entry name" value="Rabaptin_CC"/>
</dbReference>
<evidence type="ECO:0000256" key="4">
    <source>
        <dbReference type="ARBA" id="ARBA00006603"/>
    </source>
</evidence>
<dbReference type="PANTHER" id="PTHR31179">
    <property type="entry name" value="RAB GTPASE-BINDING EFFECTOR PROTEIN"/>
    <property type="match status" value="1"/>
</dbReference>
<dbReference type="GO" id="GO:0005813">
    <property type="term" value="C:centrosome"/>
    <property type="evidence" value="ECO:0007669"/>
    <property type="project" value="UniProtKB-SubCell"/>
</dbReference>
<dbReference type="InterPro" id="IPR015390">
    <property type="entry name" value="Rabaptin_Rab5-bd_dom"/>
</dbReference>
<keyword evidence="14" id="KW-0206">Cytoskeleton</keyword>
<feature type="coiled-coil region" evidence="17">
    <location>
        <begin position="218"/>
        <end position="270"/>
    </location>
</feature>
<dbReference type="Ensembl" id="ENSFHET00000026785.1">
    <property type="protein sequence ID" value="ENSFHEP00000032942.1"/>
    <property type="gene ID" value="ENSFHEG00000019761.1"/>
</dbReference>
<keyword evidence="6" id="KW-0813">Transport</keyword>
<dbReference type="Pfam" id="PF09311">
    <property type="entry name" value="Rab5-bind"/>
    <property type="match status" value="2"/>
</dbReference>
<protein>
    <recommendedName>
        <fullName evidence="5">Rab GTPase-binding effector protein 2</fullName>
    </recommendedName>
</protein>
<evidence type="ECO:0000259" key="19">
    <source>
        <dbReference type="Pfam" id="PF03528"/>
    </source>
</evidence>
<comment type="subcellular location">
    <subcellularLocation>
        <location evidence="1">Cytoplasm</location>
        <location evidence="1">Cytoskeleton</location>
        <location evidence="1">Cilium basal body</location>
    </subcellularLocation>
    <subcellularLocation>
        <location evidence="2">Cytoplasm</location>
        <location evidence="2">Cytoskeleton</location>
        <location evidence="2">Microtubule organizing center</location>
        <location evidence="2">Centrosome</location>
    </subcellularLocation>
    <subcellularLocation>
        <location evidence="3">Early endosome</location>
    </subcellularLocation>
</comment>
<evidence type="ECO:0000256" key="6">
    <source>
        <dbReference type="ARBA" id="ARBA00022448"/>
    </source>
</evidence>
<sequence>TKPSPSYKMSENHSGTESLQAQLAECRAQVEHWQGVATICELSKQEELAELQKQCDEEIQSLQEALRETAAQYEARIAVLQSQPVDWRRTSGHNTKARGEADVSPDESPASVVNSSREEGAASSGDQTQSRPAELEAAPEEGSPLSAESYFSLQNCDSASLSSFSLDTPSLPRKLLAQEDTESLVSTGTLVPEAIYLPPAGHRLVTHSDWDALNAQVPETLRGEVSRLQVEKEELERELDAQTQQTHKQVSSLQSQVQTSESLLQDLQKSFSQSQNTVQSRLAELSLSQRKMVSELSRLKGEDVDESLLDPRSSFFGTQHGAHCEERLRIEIVNLREQLDSRAEENVQLSTLRTETEKIQSLKDQLQAELLTCRNELEALRVALTHLQSTNKALSHDKAVLHQQCLELRSQVISLRSQVDTSQAVQRDFVELSQSLQVKLELIRQAETLDQVKEVLGESVGEAGSQPADAS</sequence>
<feature type="domain" description="Rabaptin coiled-coil" evidence="19">
    <location>
        <begin position="15"/>
        <end position="77"/>
    </location>
</feature>
<evidence type="ECO:0000256" key="10">
    <source>
        <dbReference type="ARBA" id="ARBA00022753"/>
    </source>
</evidence>
<evidence type="ECO:0000313" key="22">
    <source>
        <dbReference type="Proteomes" id="UP000265000"/>
    </source>
</evidence>
<organism evidence="21 22">
    <name type="scientific">Fundulus heteroclitus</name>
    <name type="common">Killifish</name>
    <name type="synonym">Mummichog</name>
    <dbReference type="NCBI Taxonomy" id="8078"/>
    <lineage>
        <taxon>Eukaryota</taxon>
        <taxon>Metazoa</taxon>
        <taxon>Chordata</taxon>
        <taxon>Craniata</taxon>
        <taxon>Vertebrata</taxon>
        <taxon>Euteleostomi</taxon>
        <taxon>Actinopterygii</taxon>
        <taxon>Neopterygii</taxon>
        <taxon>Teleostei</taxon>
        <taxon>Neoteleostei</taxon>
        <taxon>Acanthomorphata</taxon>
        <taxon>Ovalentaria</taxon>
        <taxon>Atherinomorphae</taxon>
        <taxon>Cyprinodontiformes</taxon>
        <taxon>Fundulidae</taxon>
        <taxon>Fundulus</taxon>
    </lineage>
</organism>